<dbReference type="AlphaFoldDB" id="A0A6A0B817"/>
<keyword evidence="5 14" id="KW-0347">Helicase</keyword>
<evidence type="ECO:0000313" key="18">
    <source>
        <dbReference type="EMBL" id="GFH40494.1"/>
    </source>
</evidence>
<comment type="caution">
    <text evidence="18">The sequence shown here is derived from an EMBL/GenBank/DDBJ whole genome shotgun (WGS) entry which is preliminary data.</text>
</comment>
<dbReference type="InterPro" id="IPR014016">
    <property type="entry name" value="UvrD-like_ATP-bd"/>
</dbReference>
<dbReference type="Gene3D" id="3.40.50.300">
    <property type="entry name" value="P-loop containing nucleotide triphosphate hydrolases"/>
    <property type="match status" value="4"/>
</dbReference>
<dbReference type="EMBL" id="BLLH01000003">
    <property type="protein sequence ID" value="GFH40494.1"/>
    <property type="molecule type" value="Genomic_DNA"/>
</dbReference>
<evidence type="ECO:0000256" key="4">
    <source>
        <dbReference type="ARBA" id="ARBA00022801"/>
    </source>
</evidence>
<keyword evidence="15" id="KW-0175">Coiled coil</keyword>
<dbReference type="EC" id="5.6.2.4" evidence="12"/>
<dbReference type="PANTHER" id="PTHR11070">
    <property type="entry name" value="UVRD / RECB / PCRA DNA HELICASE FAMILY MEMBER"/>
    <property type="match status" value="1"/>
</dbReference>
<evidence type="ECO:0000256" key="14">
    <source>
        <dbReference type="PROSITE-ProRule" id="PRU00560"/>
    </source>
</evidence>
<dbReference type="Proteomes" id="UP000475928">
    <property type="component" value="Unassembled WGS sequence"/>
</dbReference>
<evidence type="ECO:0000256" key="2">
    <source>
        <dbReference type="ARBA" id="ARBA00022741"/>
    </source>
</evidence>
<evidence type="ECO:0000256" key="13">
    <source>
        <dbReference type="ARBA" id="ARBA00048988"/>
    </source>
</evidence>
<evidence type="ECO:0000256" key="9">
    <source>
        <dbReference type="ARBA" id="ARBA00023204"/>
    </source>
</evidence>
<dbReference type="GO" id="GO:0033202">
    <property type="term" value="C:DNA helicase complex"/>
    <property type="evidence" value="ECO:0007669"/>
    <property type="project" value="TreeGrafter"/>
</dbReference>
<dbReference type="InterPro" id="IPR014017">
    <property type="entry name" value="DNA_helicase_UvrD-like_C"/>
</dbReference>
<evidence type="ECO:0000256" key="6">
    <source>
        <dbReference type="ARBA" id="ARBA00022839"/>
    </source>
</evidence>
<feature type="domain" description="UvrD-like helicase ATP-binding" evidence="16">
    <location>
        <begin position="21"/>
        <end position="494"/>
    </location>
</feature>
<evidence type="ECO:0000313" key="19">
    <source>
        <dbReference type="Proteomes" id="UP000475928"/>
    </source>
</evidence>
<accession>A0A6A0B817</accession>
<evidence type="ECO:0000256" key="12">
    <source>
        <dbReference type="ARBA" id="ARBA00034808"/>
    </source>
</evidence>
<keyword evidence="10" id="KW-0413">Isomerase</keyword>
<dbReference type="GO" id="GO:0043138">
    <property type="term" value="F:3'-5' DNA helicase activity"/>
    <property type="evidence" value="ECO:0007669"/>
    <property type="project" value="UniProtKB-EC"/>
</dbReference>
<feature type="binding site" evidence="14">
    <location>
        <begin position="42"/>
        <end position="49"/>
    </location>
    <ligand>
        <name>ATP</name>
        <dbReference type="ChEBI" id="CHEBI:30616"/>
    </ligand>
</feature>
<dbReference type="RefSeq" id="WP_172356066.1">
    <property type="nucleotide sequence ID" value="NZ_BLLH01000003.1"/>
</dbReference>
<dbReference type="GO" id="GO:0003677">
    <property type="term" value="F:DNA binding"/>
    <property type="evidence" value="ECO:0007669"/>
    <property type="project" value="UniProtKB-KW"/>
</dbReference>
<dbReference type="PROSITE" id="PS51198">
    <property type="entry name" value="UVRD_HELICASE_ATP_BIND"/>
    <property type="match status" value="1"/>
</dbReference>
<dbReference type="CDD" id="cd17932">
    <property type="entry name" value="DEXQc_UvrD"/>
    <property type="match status" value="1"/>
</dbReference>
<keyword evidence="6" id="KW-0269">Exonuclease</keyword>
<dbReference type="NCBIfam" id="TIGR02785">
    <property type="entry name" value="addA_Gpos"/>
    <property type="match status" value="1"/>
</dbReference>
<keyword evidence="2 14" id="KW-0547">Nucleotide-binding</keyword>
<dbReference type="SUPFAM" id="SSF52980">
    <property type="entry name" value="Restriction endonuclease-like"/>
    <property type="match status" value="1"/>
</dbReference>
<dbReference type="GO" id="GO:0005829">
    <property type="term" value="C:cytosol"/>
    <property type="evidence" value="ECO:0007669"/>
    <property type="project" value="TreeGrafter"/>
</dbReference>
<evidence type="ECO:0000259" key="16">
    <source>
        <dbReference type="PROSITE" id="PS51198"/>
    </source>
</evidence>
<dbReference type="InterPro" id="IPR000212">
    <property type="entry name" value="DNA_helicase_UvrD/REP"/>
</dbReference>
<dbReference type="GO" id="GO:0006302">
    <property type="term" value="P:double-strand break repair"/>
    <property type="evidence" value="ECO:0007669"/>
    <property type="project" value="InterPro"/>
</dbReference>
<dbReference type="InterPro" id="IPR011335">
    <property type="entry name" value="Restrct_endonuc-II-like"/>
</dbReference>
<dbReference type="InterPro" id="IPR027417">
    <property type="entry name" value="P-loop_NTPase"/>
</dbReference>
<dbReference type="InterPro" id="IPR014152">
    <property type="entry name" value="AddA"/>
</dbReference>
<keyword evidence="4 14" id="KW-0378">Hydrolase</keyword>
<keyword evidence="9" id="KW-0234">DNA repair</keyword>
<name>A0A6A0B817_9LACT</name>
<dbReference type="Pfam" id="PF00580">
    <property type="entry name" value="UvrD-helicase"/>
    <property type="match status" value="1"/>
</dbReference>
<dbReference type="GO" id="GO:0004527">
    <property type="term" value="F:exonuclease activity"/>
    <property type="evidence" value="ECO:0007669"/>
    <property type="project" value="UniProtKB-KW"/>
</dbReference>
<evidence type="ECO:0000256" key="15">
    <source>
        <dbReference type="SAM" id="Coils"/>
    </source>
</evidence>
<keyword evidence="19" id="KW-1185">Reference proteome</keyword>
<dbReference type="GO" id="GO:0005524">
    <property type="term" value="F:ATP binding"/>
    <property type="evidence" value="ECO:0007669"/>
    <property type="project" value="UniProtKB-UniRule"/>
</dbReference>
<dbReference type="SUPFAM" id="SSF52540">
    <property type="entry name" value="P-loop containing nucleoside triphosphate hydrolases"/>
    <property type="match status" value="1"/>
</dbReference>
<dbReference type="Pfam" id="PF12705">
    <property type="entry name" value="PDDEXK_1"/>
    <property type="match status" value="1"/>
</dbReference>
<evidence type="ECO:0000256" key="5">
    <source>
        <dbReference type="ARBA" id="ARBA00022806"/>
    </source>
</evidence>
<organism evidence="18 19">
    <name type="scientific">Pseudolactococcus insecticola</name>
    <dbReference type="NCBI Taxonomy" id="2709158"/>
    <lineage>
        <taxon>Bacteria</taxon>
        <taxon>Bacillati</taxon>
        <taxon>Bacillota</taxon>
        <taxon>Bacilli</taxon>
        <taxon>Lactobacillales</taxon>
        <taxon>Streptococcaceae</taxon>
        <taxon>Pseudolactococcus</taxon>
    </lineage>
</organism>
<dbReference type="InterPro" id="IPR011604">
    <property type="entry name" value="PDDEXK-like_dom_sf"/>
</dbReference>
<reference evidence="18 19" key="1">
    <citation type="submission" date="2020-02" db="EMBL/GenBank/DDBJ databases">
        <title>Draft genome sequence of Lactococcus sp. Hs20B0-1.</title>
        <authorList>
            <person name="Noda S."/>
            <person name="Yuki M."/>
            <person name="Ohkuma M."/>
        </authorList>
    </citation>
    <scope>NUCLEOTIDE SEQUENCE [LARGE SCALE GENOMIC DNA]</scope>
    <source>
        <strain evidence="18 19">Hs20B0-1</strain>
    </source>
</reference>
<dbReference type="InterPro" id="IPR038726">
    <property type="entry name" value="PDDEXK_AddAB-type"/>
</dbReference>
<comment type="catalytic activity">
    <reaction evidence="13">
        <text>ATP + H2O = ADP + phosphate + H(+)</text>
        <dbReference type="Rhea" id="RHEA:13065"/>
        <dbReference type="ChEBI" id="CHEBI:15377"/>
        <dbReference type="ChEBI" id="CHEBI:15378"/>
        <dbReference type="ChEBI" id="CHEBI:30616"/>
        <dbReference type="ChEBI" id="CHEBI:43474"/>
        <dbReference type="ChEBI" id="CHEBI:456216"/>
        <dbReference type="EC" id="5.6.2.4"/>
    </reaction>
</comment>
<dbReference type="Gene3D" id="1.10.486.10">
    <property type="entry name" value="PCRA, domain 4"/>
    <property type="match status" value="1"/>
</dbReference>
<dbReference type="Gene3D" id="3.90.320.10">
    <property type="match status" value="1"/>
</dbReference>
<feature type="coiled-coil region" evidence="15">
    <location>
        <begin position="316"/>
        <end position="346"/>
    </location>
</feature>
<keyword evidence="3" id="KW-0227">DNA damage</keyword>
<evidence type="ECO:0000256" key="11">
    <source>
        <dbReference type="ARBA" id="ARBA00034617"/>
    </source>
</evidence>
<evidence type="ECO:0000256" key="3">
    <source>
        <dbReference type="ARBA" id="ARBA00022763"/>
    </source>
</evidence>
<protein>
    <recommendedName>
        <fullName evidence="12">DNA 3'-5' helicase</fullName>
        <ecNumber evidence="12">5.6.2.4</ecNumber>
    </recommendedName>
</protein>
<evidence type="ECO:0000256" key="10">
    <source>
        <dbReference type="ARBA" id="ARBA00023235"/>
    </source>
</evidence>
<evidence type="ECO:0000259" key="17">
    <source>
        <dbReference type="PROSITE" id="PS51217"/>
    </source>
</evidence>
<keyword evidence="7 14" id="KW-0067">ATP-binding</keyword>
<evidence type="ECO:0000256" key="7">
    <source>
        <dbReference type="ARBA" id="ARBA00022840"/>
    </source>
</evidence>
<keyword evidence="1" id="KW-0540">Nuclease</keyword>
<dbReference type="PANTHER" id="PTHR11070:SF48">
    <property type="entry name" value="ATP-DEPENDENT HELICASE_NUCLEASE SUBUNIT A"/>
    <property type="match status" value="1"/>
</dbReference>
<comment type="catalytic activity">
    <reaction evidence="11">
        <text>Couples ATP hydrolysis with the unwinding of duplex DNA by translocating in the 3'-5' direction.</text>
        <dbReference type="EC" id="5.6.2.4"/>
    </reaction>
</comment>
<evidence type="ECO:0000256" key="8">
    <source>
        <dbReference type="ARBA" id="ARBA00023125"/>
    </source>
</evidence>
<feature type="domain" description="UvrD-like helicase C-terminal" evidence="17">
    <location>
        <begin position="521"/>
        <end position="805"/>
    </location>
</feature>
<proteinExistence type="predicted"/>
<dbReference type="PROSITE" id="PS51217">
    <property type="entry name" value="UVRD_HELICASE_CTER"/>
    <property type="match status" value="1"/>
</dbReference>
<sequence>MQDKTELEIATLQQAEAGKALPKTPEQIEAIYRTDTNILVSASAGSGKTFVMTERIIYLILSGVRLKNLFISTFTNKAAAELKTRLDKKIRERRIETSDFEQKRLLTTALQDLSTADIGTMDKFTLKFLKENFYLKKLDPTFRLLVDKTEQDLIKRSIFDALVERHLSSDGLTEDDSENSLLLSKSRFIAVMKNFSSDRKIDGFYTVLDKINTFADSLENPVDWLGNGFLTGFATFATFSDLPDRFTAGLQESLHTIYQAVMDNLASGLITGKAKIENAENFLGNFEFLIDCLTSKDYQKFAMLYKDMKFQFVPNANNKENRDEALEAQKAALKSLVTENKNTLDQFIDAVRHQDIIEKYHAAAHELTADLQIIAQAFYAAYHAYKLKNASLEYADVTHLTIEILQENEVLRKVYQSQYFEVMVDEYQDTNHLQEAMLTLLSNGKNRFMVGDVKQSIYGFRLADPSIFMAKYEGYQTENADGKLIRLKENFRSRPEVIDFTNQIFKHLMDKSIGEMTYGAEEALVVGNKSLAETDEKIDLTAELLIYKDEKERSSDSDENLSSGELMMTAKAIRELADQGASYEDMVILVRSKTNNAEIERVLQSFDIPVVLDEGKMNYLQSLEVLVMLDVLRAIDNPLFDKSFVALLKSPLFYFTENELAIISLQASNDLTFYEKYQQTLQKTGLNSDLVDSTLSAKLVHLDNILIEWCQLARQDSLHSLIWQIYRETHYYDYIGGMKNGQQRQANLAALAERAASYESSGYKGLYQFIQMIDSFMSTQNDLVSVNVALPSNAVRVMTIHKSKGLEFPYVFILNVNKKFNTKDLSSPLILSRENGAGIQFTADFKSEIETEFPYALVKMTTLPHMANALEKEYQALAEEMRMLYVALTRAVKKIYIIGKIDAKKLDEDNLLLDYQTATFDKNGILDNHFRQSHQGYQNWILGIYHALTIKSELGMTLKVVSQDSLQDMIPSDFKKAKSFEELLIESQKFDDIMETIDDVKTAKKILDSTDVLNQKYAAGINLPTIQTPSQIKKRYEQLLPESEVSVQTHQKYSQFEFIKTDKKVSPTELGSAVHEFMQILNFSDVSRETLEATRQKLSVRDEVKTKIDLKQILSLFDTEFGQMMVENAADMTREAPFSMLKTDEVSGEQYVIRGIIDGYLKRDDKLILFDYKTDHFTDLTAISEIKVRYETQMALYAESLSKAFSTDTVDKYLILLGGPDKVYIERL</sequence>
<evidence type="ECO:0000256" key="1">
    <source>
        <dbReference type="ARBA" id="ARBA00022722"/>
    </source>
</evidence>
<dbReference type="Pfam" id="PF13361">
    <property type="entry name" value="UvrD_C"/>
    <property type="match status" value="1"/>
</dbReference>
<keyword evidence="8" id="KW-0238">DNA-binding</keyword>
<dbReference type="GO" id="GO:0000725">
    <property type="term" value="P:recombinational repair"/>
    <property type="evidence" value="ECO:0007669"/>
    <property type="project" value="TreeGrafter"/>
</dbReference>
<gene>
    <name evidence="18" type="primary">addA</name>
    <name evidence="18" type="ORF">Hs20B_08920</name>
</gene>